<dbReference type="GeneTree" id="ENSGT00390000005348"/>
<dbReference type="GO" id="GO:0070175">
    <property type="term" value="P:positive regulation of enamel mineralization"/>
    <property type="evidence" value="ECO:0007669"/>
    <property type="project" value="Ensembl"/>
</dbReference>
<protein>
    <submittedName>
        <fullName evidence="1">Odontogenesis associated phosphoprotein</fullName>
    </submittedName>
</protein>
<dbReference type="Pfam" id="PF15848">
    <property type="entry name" value="ODAPH"/>
    <property type="match status" value="1"/>
</dbReference>
<proteinExistence type="predicted"/>
<dbReference type="Ensembl" id="ENSNGAT00000000021.1">
    <property type="protein sequence ID" value="ENSNGAP00000000020.1"/>
    <property type="gene ID" value="ENSNGAG00000000020.1"/>
</dbReference>
<dbReference type="OMA" id="FYWPHRR"/>
<dbReference type="PANTHER" id="PTHR40376">
    <property type="entry name" value="ODONTOGENESIS ASSOCIATED PHOSPHOPROTEIN"/>
    <property type="match status" value="1"/>
</dbReference>
<dbReference type="AlphaFoldDB" id="A0A8C6W197"/>
<dbReference type="Proteomes" id="UP000694381">
    <property type="component" value="Unassembled WGS sequence"/>
</dbReference>
<name>A0A8C6W197_NANGA</name>
<reference evidence="1" key="2">
    <citation type="submission" date="2025-09" db="UniProtKB">
        <authorList>
            <consortium name="Ensembl"/>
        </authorList>
    </citation>
    <scope>IDENTIFICATION</scope>
</reference>
<dbReference type="PANTHER" id="PTHR40376:SF1">
    <property type="entry name" value="ODONTOGENESIS ASSOCIATED PHOSPHOPROTEIN"/>
    <property type="match status" value="1"/>
</dbReference>
<evidence type="ECO:0000313" key="1">
    <source>
        <dbReference type="Ensembl" id="ENSNGAP00000000020.1"/>
    </source>
</evidence>
<sequence length="124" mass="14446">MCLVSWKKIKTHLYGQEVVTSPGSSPNNVNPTDCRIFTLTPPSTRHSVTRAQPITRIPTYTFFFPQRRPRVYPRFPNGPFLPPNCNHRFQFWPFYWPQGSLIPGRYFLGRQLQSGSSSEESREK</sequence>
<accession>A0A8C6W197</accession>
<evidence type="ECO:0000313" key="2">
    <source>
        <dbReference type="Proteomes" id="UP000694381"/>
    </source>
</evidence>
<keyword evidence="2" id="KW-1185">Reference proteome</keyword>
<reference evidence="1" key="1">
    <citation type="submission" date="2025-08" db="UniProtKB">
        <authorList>
            <consortium name="Ensembl"/>
        </authorList>
    </citation>
    <scope>IDENTIFICATION</scope>
</reference>
<organism evidence="1 2">
    <name type="scientific">Nannospalax galili</name>
    <name type="common">Northern Israeli blind subterranean mole rat</name>
    <name type="synonym">Spalax galili</name>
    <dbReference type="NCBI Taxonomy" id="1026970"/>
    <lineage>
        <taxon>Eukaryota</taxon>
        <taxon>Metazoa</taxon>
        <taxon>Chordata</taxon>
        <taxon>Craniata</taxon>
        <taxon>Vertebrata</taxon>
        <taxon>Euteleostomi</taxon>
        <taxon>Mammalia</taxon>
        <taxon>Eutheria</taxon>
        <taxon>Euarchontoglires</taxon>
        <taxon>Glires</taxon>
        <taxon>Rodentia</taxon>
        <taxon>Myomorpha</taxon>
        <taxon>Muroidea</taxon>
        <taxon>Spalacidae</taxon>
        <taxon>Spalacinae</taxon>
        <taxon>Nannospalax</taxon>
    </lineage>
</organism>
<dbReference type="InterPro" id="IPR031706">
    <property type="entry name" value="ODAPH"/>
</dbReference>